<comment type="similarity">
    <text evidence="2 10">Belongs to the ABC-2 integral membrane protein family.</text>
</comment>
<sequence length="324" mass="35808">MSHPERPSGGLAGGLAAPPASAGASSESLAAFAARNGLTQSAARPNLRQYVSDVWNRRHFIWMFASSKSMSMYTSSKLGQLWQVLTPLLNALVYFLIFGVLLGTKKNIPDYVPWLVTGVFLFSFTQRSVTAGAKSIGTNLSLIRALHFPRATLPLAYTVVELQQLLVAMGVLIVIVLGYGVLPTLSWLLIIPIVLLQLLFNVGLSMIVARIGAFTRDITQLIPFVLRTWLYTSGVIFSLASVTEKTAVVQENPWIKNLMEANPGYVYVELARQALIPKYVSQTDPQVSMDQPGLLWIYAVVWAVVMLVGGFYWFYRAEERYGRG</sequence>
<dbReference type="EMBL" id="BAAAUV010000003">
    <property type="protein sequence ID" value="GAA3201544.1"/>
    <property type="molecule type" value="Genomic_DNA"/>
</dbReference>
<comment type="subcellular location">
    <subcellularLocation>
        <location evidence="1">Cell inner membrane</location>
        <topology evidence="1">Multi-pass membrane protein</topology>
    </subcellularLocation>
    <subcellularLocation>
        <location evidence="10">Cell membrane</location>
        <topology evidence="10">Multi-pass membrane protein</topology>
    </subcellularLocation>
</comment>
<accession>A0ABP6Q819</accession>
<feature type="transmembrane region" description="Helical" evidence="10">
    <location>
        <begin position="295"/>
        <end position="315"/>
    </location>
</feature>
<name>A0ABP6Q819_9ACTN</name>
<dbReference type="InterPro" id="IPR013525">
    <property type="entry name" value="ABC2_TM"/>
</dbReference>
<evidence type="ECO:0000256" key="3">
    <source>
        <dbReference type="ARBA" id="ARBA00022448"/>
    </source>
</evidence>
<evidence type="ECO:0000256" key="4">
    <source>
        <dbReference type="ARBA" id="ARBA00022475"/>
    </source>
</evidence>
<feature type="transmembrane region" description="Helical" evidence="10">
    <location>
        <begin position="185"/>
        <end position="209"/>
    </location>
</feature>
<keyword evidence="5" id="KW-0997">Cell inner membrane</keyword>
<dbReference type="PROSITE" id="PS51012">
    <property type="entry name" value="ABC_TM2"/>
    <property type="match status" value="1"/>
</dbReference>
<dbReference type="PANTHER" id="PTHR30413">
    <property type="entry name" value="INNER MEMBRANE TRANSPORT PERMEASE"/>
    <property type="match status" value="1"/>
</dbReference>
<proteinExistence type="inferred from homology"/>
<evidence type="ECO:0000256" key="6">
    <source>
        <dbReference type="ARBA" id="ARBA00022692"/>
    </source>
</evidence>
<reference evidence="13" key="1">
    <citation type="journal article" date="2019" name="Int. J. Syst. Evol. Microbiol.">
        <title>The Global Catalogue of Microorganisms (GCM) 10K type strain sequencing project: providing services to taxonomists for standard genome sequencing and annotation.</title>
        <authorList>
            <consortium name="The Broad Institute Genomics Platform"/>
            <consortium name="The Broad Institute Genome Sequencing Center for Infectious Disease"/>
            <person name="Wu L."/>
            <person name="Ma J."/>
        </authorList>
    </citation>
    <scope>NUCLEOTIDE SEQUENCE [LARGE SCALE GENOMIC DNA]</scope>
    <source>
        <strain evidence="13">JCM 9377</strain>
    </source>
</reference>
<keyword evidence="7 10" id="KW-1133">Transmembrane helix</keyword>
<evidence type="ECO:0000256" key="7">
    <source>
        <dbReference type="ARBA" id="ARBA00022989"/>
    </source>
</evidence>
<evidence type="ECO:0000256" key="8">
    <source>
        <dbReference type="ARBA" id="ARBA00023136"/>
    </source>
</evidence>
<dbReference type="PRINTS" id="PR00164">
    <property type="entry name" value="ABC2TRNSPORT"/>
</dbReference>
<dbReference type="Proteomes" id="UP001501237">
    <property type="component" value="Unassembled WGS sequence"/>
</dbReference>
<feature type="transmembrane region" description="Helical" evidence="10">
    <location>
        <begin position="81"/>
        <end position="102"/>
    </location>
</feature>
<keyword evidence="8 10" id="KW-0472">Membrane</keyword>
<evidence type="ECO:0000256" key="9">
    <source>
        <dbReference type="ARBA" id="ARBA00023251"/>
    </source>
</evidence>
<evidence type="ECO:0000259" key="11">
    <source>
        <dbReference type="PROSITE" id="PS51012"/>
    </source>
</evidence>
<feature type="transmembrane region" description="Helical" evidence="10">
    <location>
        <begin position="221"/>
        <end position="242"/>
    </location>
</feature>
<feature type="transmembrane region" description="Helical" evidence="10">
    <location>
        <begin position="154"/>
        <end position="179"/>
    </location>
</feature>
<evidence type="ECO:0000313" key="13">
    <source>
        <dbReference type="Proteomes" id="UP001501237"/>
    </source>
</evidence>
<keyword evidence="4 10" id="KW-1003">Cell membrane</keyword>
<evidence type="ECO:0000313" key="12">
    <source>
        <dbReference type="EMBL" id="GAA3201544.1"/>
    </source>
</evidence>
<dbReference type="Pfam" id="PF01061">
    <property type="entry name" value="ABC2_membrane"/>
    <property type="match status" value="1"/>
</dbReference>
<evidence type="ECO:0000256" key="1">
    <source>
        <dbReference type="ARBA" id="ARBA00004429"/>
    </source>
</evidence>
<gene>
    <name evidence="12" type="ORF">GCM10010468_14780</name>
</gene>
<protein>
    <recommendedName>
        <fullName evidence="10">Transport permease protein</fullName>
    </recommendedName>
</protein>
<keyword evidence="6 10" id="KW-0812">Transmembrane</keyword>
<dbReference type="InterPro" id="IPR000412">
    <property type="entry name" value="ABC_2_transport"/>
</dbReference>
<feature type="domain" description="ABC transmembrane type-2" evidence="11">
    <location>
        <begin position="78"/>
        <end position="317"/>
    </location>
</feature>
<keyword evidence="13" id="KW-1185">Reference proteome</keyword>
<dbReference type="PANTHER" id="PTHR30413:SF8">
    <property type="entry name" value="TRANSPORT PERMEASE PROTEIN"/>
    <property type="match status" value="1"/>
</dbReference>
<dbReference type="InterPro" id="IPR047817">
    <property type="entry name" value="ABC2_TM_bact-type"/>
</dbReference>
<comment type="caution">
    <text evidence="12">The sequence shown here is derived from an EMBL/GenBank/DDBJ whole genome shotgun (WGS) entry which is preliminary data.</text>
</comment>
<keyword evidence="9" id="KW-0046">Antibiotic resistance</keyword>
<comment type="caution">
    <text evidence="10">Lacks conserved residue(s) required for the propagation of feature annotation.</text>
</comment>
<keyword evidence="3 10" id="KW-0813">Transport</keyword>
<evidence type="ECO:0000256" key="5">
    <source>
        <dbReference type="ARBA" id="ARBA00022519"/>
    </source>
</evidence>
<evidence type="ECO:0000256" key="2">
    <source>
        <dbReference type="ARBA" id="ARBA00007783"/>
    </source>
</evidence>
<organism evidence="12 13">
    <name type="scientific">Actinocorallia longicatena</name>
    <dbReference type="NCBI Taxonomy" id="111803"/>
    <lineage>
        <taxon>Bacteria</taxon>
        <taxon>Bacillati</taxon>
        <taxon>Actinomycetota</taxon>
        <taxon>Actinomycetes</taxon>
        <taxon>Streptosporangiales</taxon>
        <taxon>Thermomonosporaceae</taxon>
        <taxon>Actinocorallia</taxon>
    </lineage>
</organism>
<evidence type="ECO:0000256" key="10">
    <source>
        <dbReference type="RuleBase" id="RU361157"/>
    </source>
</evidence>